<dbReference type="Pfam" id="PF00069">
    <property type="entry name" value="Pkinase"/>
    <property type="match status" value="1"/>
</dbReference>
<dbReference type="InterPro" id="IPR011009">
    <property type="entry name" value="Kinase-like_dom_sf"/>
</dbReference>
<name>A0A8H3LUB4_9GLOM</name>
<dbReference type="PANTHER" id="PTHR44329">
    <property type="entry name" value="SERINE/THREONINE-PROTEIN KINASE TNNI3K-RELATED"/>
    <property type="match status" value="1"/>
</dbReference>
<dbReference type="PROSITE" id="PS50011">
    <property type="entry name" value="PROTEIN_KINASE_DOM"/>
    <property type="match status" value="1"/>
</dbReference>
<sequence>MEFTNEIYFDPTPKLKSSPVSILFLPFNNEKLRCNNCGNKYSATNLYRQKYCKQCLLTYIKSIADDNVYFDINIITNHTPCIEHKSTRNTNFLTRNIQEWCKNCLEISYFKNYYDHIITTIQYIFIEKDCKLCGKLIDKISFRFKICSNCYLISSGRVKSTLFDKMIPILYLPWWYTSNKSRVCNHNLKFLTDCQKWCSYCFIVYIRCRYCLTTNIIFGITDQTQCKKCKRISNINIDITNISSGNHNIDEFLISTKTNTDNYDKIASYMNNSSNPLNIYSFLEHELKNINSKRTMEWIPYSQINILEEVAKGGFGTISKAIWLNKTPVAVKSLHRCYDTVFIVKYYGVMQHPETRDCMLIMEYASGGNLHNYLNKNFKNIKWITKLAILCQISDGLKTIHNEHFMHRDFHSGNILLVKDDHKKWVIGDLGLSQPANNSSNNEIYGVVPYIAPEIFQVDHDTDLILKIIDGKRPEITLDTPECFVNLMKRCWHSDPSMRPTITEIKDTVNDWYKKCKKTDRIFTKAERKRSGLIESKQLGPKFSKEQHPGAIYISRSLTPLISQVSSIRSSVGYITRELDFDI</sequence>
<organism evidence="6 7">
    <name type="scientific">Rhizophagus clarus</name>
    <dbReference type="NCBI Taxonomy" id="94130"/>
    <lineage>
        <taxon>Eukaryota</taxon>
        <taxon>Fungi</taxon>
        <taxon>Fungi incertae sedis</taxon>
        <taxon>Mucoromycota</taxon>
        <taxon>Glomeromycotina</taxon>
        <taxon>Glomeromycetes</taxon>
        <taxon>Glomerales</taxon>
        <taxon>Glomeraceae</taxon>
        <taxon>Rhizophagus</taxon>
    </lineage>
</organism>
<feature type="domain" description="Protein kinase" evidence="5">
    <location>
        <begin position="304"/>
        <end position="583"/>
    </location>
</feature>
<dbReference type="InterPro" id="IPR051681">
    <property type="entry name" value="Ser/Thr_Kinases-Pseudokinases"/>
</dbReference>
<evidence type="ECO:0000256" key="1">
    <source>
        <dbReference type="ARBA" id="ARBA00022679"/>
    </source>
</evidence>
<dbReference type="PANTHER" id="PTHR44329:SF288">
    <property type="entry name" value="MITOGEN-ACTIVATED PROTEIN KINASE KINASE KINASE 20"/>
    <property type="match status" value="1"/>
</dbReference>
<proteinExistence type="predicted"/>
<dbReference type="Gene3D" id="1.10.510.10">
    <property type="entry name" value="Transferase(Phosphotransferase) domain 1"/>
    <property type="match status" value="1"/>
</dbReference>
<comment type="caution">
    <text evidence="6">The sequence shown here is derived from an EMBL/GenBank/DDBJ whole genome shotgun (WGS) entry which is preliminary data.</text>
</comment>
<gene>
    <name evidence="6" type="ORF">RCL2_001905300</name>
</gene>
<reference evidence="6" key="1">
    <citation type="submission" date="2019-10" db="EMBL/GenBank/DDBJ databases">
        <title>Conservation and host-specific expression of non-tandemly repeated heterogenous ribosome RNA gene in arbuscular mycorrhizal fungi.</title>
        <authorList>
            <person name="Maeda T."/>
            <person name="Kobayashi Y."/>
            <person name="Nakagawa T."/>
            <person name="Ezawa T."/>
            <person name="Yamaguchi K."/>
            <person name="Bino T."/>
            <person name="Nishimoto Y."/>
            <person name="Shigenobu S."/>
            <person name="Kawaguchi M."/>
        </authorList>
    </citation>
    <scope>NUCLEOTIDE SEQUENCE</scope>
    <source>
        <strain evidence="6">HR1</strain>
    </source>
</reference>
<keyword evidence="2" id="KW-0547">Nucleotide-binding</keyword>
<evidence type="ECO:0000256" key="3">
    <source>
        <dbReference type="ARBA" id="ARBA00022777"/>
    </source>
</evidence>
<evidence type="ECO:0000313" key="6">
    <source>
        <dbReference type="EMBL" id="GES92266.1"/>
    </source>
</evidence>
<dbReference type="SUPFAM" id="SSF56112">
    <property type="entry name" value="Protein kinase-like (PK-like)"/>
    <property type="match status" value="1"/>
</dbReference>
<evidence type="ECO:0000256" key="2">
    <source>
        <dbReference type="ARBA" id="ARBA00022741"/>
    </source>
</evidence>
<keyword evidence="1" id="KW-0808">Transferase</keyword>
<dbReference type="EMBL" id="BLAL01000215">
    <property type="protein sequence ID" value="GES92266.1"/>
    <property type="molecule type" value="Genomic_DNA"/>
</dbReference>
<evidence type="ECO:0000313" key="7">
    <source>
        <dbReference type="Proteomes" id="UP000615446"/>
    </source>
</evidence>
<dbReference type="OrthoDB" id="2390299at2759"/>
<dbReference type="AlphaFoldDB" id="A0A8H3LUB4"/>
<evidence type="ECO:0000259" key="5">
    <source>
        <dbReference type="PROSITE" id="PS50011"/>
    </source>
</evidence>
<keyword evidence="4" id="KW-0067">ATP-binding</keyword>
<dbReference type="Proteomes" id="UP000615446">
    <property type="component" value="Unassembled WGS sequence"/>
</dbReference>
<accession>A0A8H3LUB4</accession>
<dbReference type="GO" id="GO:0005524">
    <property type="term" value="F:ATP binding"/>
    <property type="evidence" value="ECO:0007669"/>
    <property type="project" value="UniProtKB-KW"/>
</dbReference>
<dbReference type="GO" id="GO:0004674">
    <property type="term" value="F:protein serine/threonine kinase activity"/>
    <property type="evidence" value="ECO:0007669"/>
    <property type="project" value="TreeGrafter"/>
</dbReference>
<evidence type="ECO:0000256" key="4">
    <source>
        <dbReference type="ARBA" id="ARBA00022840"/>
    </source>
</evidence>
<keyword evidence="3 6" id="KW-0418">Kinase</keyword>
<protein>
    <submittedName>
        <fullName evidence="6">Kinase-like domain-containing protein</fullName>
    </submittedName>
</protein>
<dbReference type="InterPro" id="IPR000719">
    <property type="entry name" value="Prot_kinase_dom"/>
</dbReference>